<dbReference type="InterPro" id="IPR023090">
    <property type="entry name" value="UPF0702_alpha/beta_dom_sf"/>
</dbReference>
<dbReference type="Pfam" id="PF04239">
    <property type="entry name" value="DUF421"/>
    <property type="match status" value="1"/>
</dbReference>
<keyword evidence="1" id="KW-0472">Membrane</keyword>
<keyword evidence="1" id="KW-0812">Transmembrane</keyword>
<accession>A0AAU8IEG8</accession>
<evidence type="ECO:0000313" key="3">
    <source>
        <dbReference type="EMBL" id="XCJ16609.1"/>
    </source>
</evidence>
<feature type="transmembrane region" description="Helical" evidence="1">
    <location>
        <begin position="6"/>
        <end position="23"/>
    </location>
</feature>
<dbReference type="InterPro" id="IPR007353">
    <property type="entry name" value="DUF421"/>
</dbReference>
<sequence length="176" mass="20455">MGTAVARIIFLLIILWVGFRNLMPEKPSDRKISELMWLFMAVGMSLAAVIHPDIPLFLFLIPIAVLILCFRCSLLFNKWRRPSENRISQSVPASLSDAGAKLVHEPFRQPWPQMGLPLIEDGKCRLDNLFKIGRTQLWLKQELRKYGYRDIRLVKYLTIDQTGNFFMDLTRDPHEV</sequence>
<proteinExistence type="predicted"/>
<dbReference type="Gene3D" id="3.30.240.20">
    <property type="entry name" value="bsu07140 like domains"/>
    <property type="match status" value="1"/>
</dbReference>
<protein>
    <submittedName>
        <fullName evidence="3">YetF domain-containing protein</fullName>
    </submittedName>
</protein>
<keyword evidence="1" id="KW-1133">Transmembrane helix</keyword>
<gene>
    <name evidence="3" type="ORF">ABNN70_13295</name>
</gene>
<feature type="domain" description="YetF C-terminal" evidence="2">
    <location>
        <begin position="113"/>
        <end position="154"/>
    </location>
</feature>
<feature type="transmembrane region" description="Helical" evidence="1">
    <location>
        <begin position="57"/>
        <end position="76"/>
    </location>
</feature>
<organism evidence="3">
    <name type="scientific">Sporolactobacillus sp. Y61</name>
    <dbReference type="NCBI Taxonomy" id="3160863"/>
    <lineage>
        <taxon>Bacteria</taxon>
        <taxon>Bacillati</taxon>
        <taxon>Bacillota</taxon>
        <taxon>Bacilli</taxon>
        <taxon>Bacillales</taxon>
        <taxon>Sporolactobacillaceae</taxon>
        <taxon>Sporolactobacillus</taxon>
    </lineage>
</organism>
<dbReference type="EMBL" id="CP159510">
    <property type="protein sequence ID" value="XCJ16609.1"/>
    <property type="molecule type" value="Genomic_DNA"/>
</dbReference>
<name>A0AAU8IEG8_9BACL</name>
<dbReference type="RefSeq" id="WP_353948063.1">
    <property type="nucleotide sequence ID" value="NZ_CP159510.1"/>
</dbReference>
<reference evidence="3" key="1">
    <citation type="submission" date="2024-06" db="EMBL/GenBank/DDBJ databases">
        <authorList>
            <person name="Fan A."/>
            <person name="Zhang F.Y."/>
            <person name="Zhang L."/>
        </authorList>
    </citation>
    <scope>NUCLEOTIDE SEQUENCE</scope>
    <source>
        <strain evidence="3">Y61</strain>
    </source>
</reference>
<evidence type="ECO:0000259" key="2">
    <source>
        <dbReference type="Pfam" id="PF04239"/>
    </source>
</evidence>
<dbReference type="AlphaFoldDB" id="A0AAU8IEG8"/>
<evidence type="ECO:0000256" key="1">
    <source>
        <dbReference type="SAM" id="Phobius"/>
    </source>
</evidence>
<feature type="transmembrane region" description="Helical" evidence="1">
    <location>
        <begin position="35"/>
        <end position="51"/>
    </location>
</feature>